<evidence type="ECO:0000256" key="9">
    <source>
        <dbReference type="ARBA" id="ARBA00022741"/>
    </source>
</evidence>
<evidence type="ECO:0000256" key="6">
    <source>
        <dbReference type="ARBA" id="ARBA00022640"/>
    </source>
</evidence>
<keyword evidence="7" id="KW-0812">Transmembrane</keyword>
<feature type="coiled-coil region" evidence="18">
    <location>
        <begin position="209"/>
        <end position="257"/>
    </location>
</feature>
<dbReference type="Proteomes" id="UP000663869">
    <property type="component" value="Unassembled WGS sequence"/>
</dbReference>
<comment type="subcellular location">
    <subcellularLocation>
        <location evidence="2">Membrane</location>
        <topology evidence="2">Single-pass membrane protein</topology>
    </subcellularLocation>
    <subcellularLocation>
        <location evidence="17">Plastid</location>
        <location evidence="17">Chloroplast outer membrane</location>
    </subcellularLocation>
</comment>
<protein>
    <recommendedName>
        <fullName evidence="19">AIG1-type G domain-containing protein</fullName>
    </recommendedName>
</protein>
<dbReference type="GO" id="GO:0005525">
    <property type="term" value="F:GTP binding"/>
    <property type="evidence" value="ECO:0007669"/>
    <property type="project" value="UniProtKB-KW"/>
</dbReference>
<evidence type="ECO:0000256" key="18">
    <source>
        <dbReference type="SAM" id="Coils"/>
    </source>
</evidence>
<keyword evidence="9" id="KW-0547">Nucleotide-binding</keyword>
<dbReference type="GO" id="GO:0016787">
    <property type="term" value="F:hydrolase activity"/>
    <property type="evidence" value="ECO:0007669"/>
    <property type="project" value="UniProtKB-KW"/>
</dbReference>
<keyword evidence="16" id="KW-0472">Membrane</keyword>
<dbReference type="EMBL" id="CAJOBQ010001408">
    <property type="protein sequence ID" value="CAF4484524.1"/>
    <property type="molecule type" value="Genomic_DNA"/>
</dbReference>
<comment type="cofactor">
    <cofactor evidence="1">
        <name>Mg(2+)</name>
        <dbReference type="ChEBI" id="CHEBI:18420"/>
    </cofactor>
</comment>
<keyword evidence="5" id="KW-0150">Chloroplast</keyword>
<evidence type="ECO:0000256" key="7">
    <source>
        <dbReference type="ARBA" id="ARBA00022692"/>
    </source>
</evidence>
<evidence type="ECO:0000256" key="12">
    <source>
        <dbReference type="ARBA" id="ARBA00022842"/>
    </source>
</evidence>
<reference evidence="21" key="1">
    <citation type="submission" date="2021-02" db="EMBL/GenBank/DDBJ databases">
        <authorList>
            <person name="Nowell W R."/>
        </authorList>
    </citation>
    <scope>NUCLEOTIDE SEQUENCE</scope>
</reference>
<dbReference type="AlphaFoldDB" id="A0A820U1Z2"/>
<dbReference type="GO" id="GO:0016020">
    <property type="term" value="C:membrane"/>
    <property type="evidence" value="ECO:0007669"/>
    <property type="project" value="UniProtKB-SubCell"/>
</dbReference>
<keyword evidence="4" id="KW-0813">Transport</keyword>
<keyword evidence="8" id="KW-0479">Metal-binding</keyword>
<evidence type="ECO:0000256" key="16">
    <source>
        <dbReference type="ARBA" id="ARBA00023136"/>
    </source>
</evidence>
<comment type="caution">
    <text evidence="21">The sequence shown here is derived from an EMBL/GenBank/DDBJ whole genome shotgun (WGS) entry which is preliminary data.</text>
</comment>
<evidence type="ECO:0000256" key="5">
    <source>
        <dbReference type="ARBA" id="ARBA00022528"/>
    </source>
</evidence>
<evidence type="ECO:0000259" key="19">
    <source>
        <dbReference type="Pfam" id="PF04548"/>
    </source>
</evidence>
<comment type="similarity">
    <text evidence="3">Belongs to the TRAFAC class TrmE-Era-EngA-EngB-Septin-like GTPase superfamily. AIG1/Toc34/Toc159-like paraseptin GTPase family. IAN subfamily.</text>
</comment>
<keyword evidence="12" id="KW-0460">Magnesium</keyword>
<feature type="domain" description="AIG1-type G" evidence="19">
    <location>
        <begin position="33"/>
        <end position="121"/>
    </location>
</feature>
<name>A0A820U1Z2_9BILA</name>
<dbReference type="InterPro" id="IPR027417">
    <property type="entry name" value="P-loop_NTPase"/>
</dbReference>
<dbReference type="GO" id="GO:0015031">
    <property type="term" value="P:protein transport"/>
    <property type="evidence" value="ECO:0007669"/>
    <property type="project" value="UniProtKB-KW"/>
</dbReference>
<evidence type="ECO:0000313" key="22">
    <source>
        <dbReference type="Proteomes" id="UP000663862"/>
    </source>
</evidence>
<keyword evidence="11" id="KW-1002">Plastid outer membrane</keyword>
<dbReference type="EMBL" id="CAJNYU010000311">
    <property type="protein sequence ID" value="CAF3348663.1"/>
    <property type="molecule type" value="Genomic_DNA"/>
</dbReference>
<dbReference type="PANTHER" id="PTHR10903:SF135">
    <property type="entry name" value="TRANSLOCASE OF CHLOROPLAST 120, CHLOROPLASTIC-RELATED"/>
    <property type="match status" value="1"/>
</dbReference>
<evidence type="ECO:0000256" key="1">
    <source>
        <dbReference type="ARBA" id="ARBA00001946"/>
    </source>
</evidence>
<keyword evidence="10" id="KW-0378">Hydrolase</keyword>
<dbReference type="SUPFAM" id="SSF52540">
    <property type="entry name" value="P-loop containing nucleoside triphosphate hydrolases"/>
    <property type="match status" value="1"/>
</dbReference>
<keyword evidence="18" id="KW-0175">Coiled coil</keyword>
<evidence type="ECO:0000256" key="11">
    <source>
        <dbReference type="ARBA" id="ARBA00022805"/>
    </source>
</evidence>
<evidence type="ECO:0000313" key="20">
    <source>
        <dbReference type="EMBL" id="CAF3348663.1"/>
    </source>
</evidence>
<dbReference type="Proteomes" id="UP000663862">
    <property type="component" value="Unassembled WGS sequence"/>
</dbReference>
<dbReference type="Gene3D" id="3.40.50.300">
    <property type="entry name" value="P-loop containing nucleotide triphosphate hydrolases"/>
    <property type="match status" value="1"/>
</dbReference>
<evidence type="ECO:0000256" key="8">
    <source>
        <dbReference type="ARBA" id="ARBA00022723"/>
    </source>
</evidence>
<keyword evidence="14" id="KW-1133">Transmembrane helix</keyword>
<sequence>MLTDPTAEPIALTLKSETKDADFSSFLVDDSRIVLNIIDTPGLFETNTEEQQIRDNDTIISTIQRCVNRELTKFHLICFCVSVIAGINKEDVASLKLFKEYLGEQVSSNSCLIITRCELKDEEERAKIRKELEEDTHFKPIAGFFSQGVHFSGSLDYDAYKSSPLTLEDQFDTIMQDRAQLIQLLLTDIKPFNVSNSLISDLFQWQLLLARKQEEIDLLQTDKNSYINDIELMKNKKQEQELVIKKLKLEARKQNGNGCTIS</sequence>
<proteinExistence type="inferred from homology"/>
<dbReference type="InterPro" id="IPR045058">
    <property type="entry name" value="GIMA/IAN/Toc"/>
</dbReference>
<dbReference type="GO" id="GO:0046872">
    <property type="term" value="F:metal ion binding"/>
    <property type="evidence" value="ECO:0007669"/>
    <property type="project" value="UniProtKB-KW"/>
</dbReference>
<organism evidence="21 22">
    <name type="scientific">Rotaria socialis</name>
    <dbReference type="NCBI Taxonomy" id="392032"/>
    <lineage>
        <taxon>Eukaryota</taxon>
        <taxon>Metazoa</taxon>
        <taxon>Spiralia</taxon>
        <taxon>Gnathifera</taxon>
        <taxon>Rotifera</taxon>
        <taxon>Eurotatoria</taxon>
        <taxon>Bdelloidea</taxon>
        <taxon>Philodinida</taxon>
        <taxon>Philodinidae</taxon>
        <taxon>Rotaria</taxon>
    </lineage>
</organism>
<evidence type="ECO:0000256" key="3">
    <source>
        <dbReference type="ARBA" id="ARBA00008535"/>
    </source>
</evidence>
<evidence type="ECO:0000256" key="2">
    <source>
        <dbReference type="ARBA" id="ARBA00004167"/>
    </source>
</evidence>
<keyword evidence="6" id="KW-0934">Plastid</keyword>
<accession>A0A820U1Z2</accession>
<dbReference type="Pfam" id="PF04548">
    <property type="entry name" value="AIG1"/>
    <property type="match status" value="1"/>
</dbReference>
<evidence type="ECO:0000256" key="4">
    <source>
        <dbReference type="ARBA" id="ARBA00022448"/>
    </source>
</evidence>
<dbReference type="InterPro" id="IPR006703">
    <property type="entry name" value="G_AIG1"/>
</dbReference>
<evidence type="ECO:0000313" key="21">
    <source>
        <dbReference type="EMBL" id="CAF4484524.1"/>
    </source>
</evidence>
<keyword evidence="15" id="KW-0342">GTP-binding</keyword>
<evidence type="ECO:0000256" key="10">
    <source>
        <dbReference type="ARBA" id="ARBA00022801"/>
    </source>
</evidence>
<keyword evidence="13" id="KW-0653">Protein transport</keyword>
<gene>
    <name evidence="20" type="ORF">FME351_LOCUS4276</name>
    <name evidence="21" type="ORF">TSG867_LOCUS19803</name>
</gene>
<dbReference type="PANTHER" id="PTHR10903">
    <property type="entry name" value="GTPASE, IMAP FAMILY MEMBER-RELATED"/>
    <property type="match status" value="1"/>
</dbReference>
<evidence type="ECO:0000256" key="14">
    <source>
        <dbReference type="ARBA" id="ARBA00022989"/>
    </source>
</evidence>
<evidence type="ECO:0000256" key="17">
    <source>
        <dbReference type="ARBA" id="ARBA00024013"/>
    </source>
</evidence>
<evidence type="ECO:0000256" key="13">
    <source>
        <dbReference type="ARBA" id="ARBA00022927"/>
    </source>
</evidence>
<evidence type="ECO:0000256" key="15">
    <source>
        <dbReference type="ARBA" id="ARBA00023134"/>
    </source>
</evidence>